<protein>
    <submittedName>
        <fullName evidence="3">Amidohydrolase family protein</fullName>
    </submittedName>
</protein>
<dbReference type="Proteomes" id="UP001523392">
    <property type="component" value="Unassembled WGS sequence"/>
</dbReference>
<organism evidence="3 4">
    <name type="scientific">Siccirubricoccus soli</name>
    <dbReference type="NCBI Taxonomy" id="2899147"/>
    <lineage>
        <taxon>Bacteria</taxon>
        <taxon>Pseudomonadati</taxon>
        <taxon>Pseudomonadota</taxon>
        <taxon>Alphaproteobacteria</taxon>
        <taxon>Acetobacterales</taxon>
        <taxon>Roseomonadaceae</taxon>
        <taxon>Siccirubricoccus</taxon>
    </lineage>
</organism>
<dbReference type="EMBL" id="JAFIRR010000150">
    <property type="protein sequence ID" value="MCO6418746.1"/>
    <property type="molecule type" value="Genomic_DNA"/>
</dbReference>
<comment type="caution">
    <text evidence="3">The sequence shown here is derived from an EMBL/GenBank/DDBJ whole genome shotgun (WGS) entry which is preliminary data.</text>
</comment>
<dbReference type="RefSeq" id="WP_252955374.1">
    <property type="nucleotide sequence ID" value="NZ_JAFIRR010000150.1"/>
</dbReference>
<gene>
    <name evidence="3" type="ORF">JYK14_21665</name>
</gene>
<feature type="domain" description="Amidohydrolase-related" evidence="2">
    <location>
        <begin position="46"/>
        <end position="357"/>
    </location>
</feature>
<keyword evidence="1" id="KW-0456">Lyase</keyword>
<accession>A0ABT1D9Z1</accession>
<dbReference type="Pfam" id="PF04909">
    <property type="entry name" value="Amidohydro_2"/>
    <property type="match status" value="1"/>
</dbReference>
<sequence length="360" mass="38852">MISRRNVFKAAAGVAFCSCGLQHAARAQGSASRQPVMVGGRRVKTIDVHAHCVFREALPLVGGNEAAMISRAVRGAEETYIEVGKRFAAMDAQKVDMEVLSINPFWYALERDRAAAIVKLNNEKMAELCAAHPDRFAGFAALTLQAPDLAVQELEMAMRRQGLKGAAIGGSVAGTDFSDPKFHPVWQKAEELGAVLFIHPAGTPQLGQRFAGNGWLANTIGNPLDTTIALSKLIFEGTLDRFPNLKVIAAHGGGFLPSYADRSDHACMVSPANCNPNIQLKKKPSEYLNQLYFDSLIFGAEAIRHLQAQVGASQIVLGSDYPYPWQLKPVDHIFACDSLNDEQKAGVLGGNAARLLNISV</sequence>
<evidence type="ECO:0000256" key="1">
    <source>
        <dbReference type="ARBA" id="ARBA00023239"/>
    </source>
</evidence>
<reference evidence="3 4" key="1">
    <citation type="submission" date="2021-12" db="EMBL/GenBank/DDBJ databases">
        <title>Siccirubricoccus leaddurans sp. nov., a high concentration Zn2+ tolerance bacterium.</title>
        <authorList>
            <person name="Cao Y."/>
        </authorList>
    </citation>
    <scope>NUCLEOTIDE SEQUENCE [LARGE SCALE GENOMIC DNA]</scope>
    <source>
        <strain evidence="3 4">KC 17139</strain>
    </source>
</reference>
<dbReference type="InterPro" id="IPR032465">
    <property type="entry name" value="ACMSD"/>
</dbReference>
<proteinExistence type="predicted"/>
<dbReference type="PANTHER" id="PTHR21240:SF28">
    <property type="entry name" value="ISO-OROTATE DECARBOXYLASE (EUROFUNG)"/>
    <property type="match status" value="1"/>
</dbReference>
<dbReference type="InterPro" id="IPR032466">
    <property type="entry name" value="Metal_Hydrolase"/>
</dbReference>
<dbReference type="PANTHER" id="PTHR21240">
    <property type="entry name" value="2-AMINO-3-CARBOXYLMUCONATE-6-SEMIALDEHYDE DECARBOXYLASE"/>
    <property type="match status" value="1"/>
</dbReference>
<keyword evidence="4" id="KW-1185">Reference proteome</keyword>
<evidence type="ECO:0000313" key="3">
    <source>
        <dbReference type="EMBL" id="MCO6418746.1"/>
    </source>
</evidence>
<evidence type="ECO:0000259" key="2">
    <source>
        <dbReference type="Pfam" id="PF04909"/>
    </source>
</evidence>
<dbReference type="Gene3D" id="3.20.20.140">
    <property type="entry name" value="Metal-dependent hydrolases"/>
    <property type="match status" value="1"/>
</dbReference>
<dbReference type="SUPFAM" id="SSF51556">
    <property type="entry name" value="Metallo-dependent hydrolases"/>
    <property type="match status" value="1"/>
</dbReference>
<evidence type="ECO:0000313" key="4">
    <source>
        <dbReference type="Proteomes" id="UP001523392"/>
    </source>
</evidence>
<name>A0ABT1D9Z1_9PROT</name>
<dbReference type="InterPro" id="IPR006680">
    <property type="entry name" value="Amidohydro-rel"/>
</dbReference>